<evidence type="ECO:0000313" key="5">
    <source>
        <dbReference type="Proteomes" id="UP000183809"/>
    </source>
</evidence>
<dbReference type="RefSeq" id="XP_020128054.1">
    <property type="nucleotide sequence ID" value="XM_020276103.1"/>
</dbReference>
<keyword evidence="5" id="KW-1185">Reference proteome</keyword>
<dbReference type="Proteomes" id="UP000183809">
    <property type="component" value="Unassembled WGS sequence"/>
</dbReference>
<organism evidence="4 5">
    <name type="scientific">Diplodia corticola</name>
    <dbReference type="NCBI Taxonomy" id="236234"/>
    <lineage>
        <taxon>Eukaryota</taxon>
        <taxon>Fungi</taxon>
        <taxon>Dikarya</taxon>
        <taxon>Ascomycota</taxon>
        <taxon>Pezizomycotina</taxon>
        <taxon>Dothideomycetes</taxon>
        <taxon>Dothideomycetes incertae sedis</taxon>
        <taxon>Botryosphaeriales</taxon>
        <taxon>Botryosphaeriaceae</taxon>
        <taxon>Diplodia</taxon>
    </lineage>
</organism>
<keyword evidence="2" id="KW-0812">Transmembrane</keyword>
<dbReference type="EMBL" id="MNUE01000044">
    <property type="protein sequence ID" value="OJD31794.1"/>
    <property type="molecule type" value="Genomic_DNA"/>
</dbReference>
<gene>
    <name evidence="4" type="ORF">BKCO1_4400047</name>
</gene>
<name>A0A1J9QUZ2_9PEZI</name>
<evidence type="ECO:0000256" key="3">
    <source>
        <dbReference type="SAM" id="SignalP"/>
    </source>
</evidence>
<evidence type="ECO:0000256" key="2">
    <source>
        <dbReference type="SAM" id="Phobius"/>
    </source>
</evidence>
<evidence type="ECO:0000256" key="1">
    <source>
        <dbReference type="SAM" id="MobiDB-lite"/>
    </source>
</evidence>
<feature type="region of interest" description="Disordered" evidence="1">
    <location>
        <begin position="264"/>
        <end position="308"/>
    </location>
</feature>
<keyword evidence="2" id="KW-0472">Membrane</keyword>
<proteinExistence type="predicted"/>
<accession>A0A1J9QUZ2</accession>
<feature type="compositionally biased region" description="Basic and acidic residues" evidence="1">
    <location>
        <begin position="265"/>
        <end position="294"/>
    </location>
</feature>
<sequence>MRLTPARFLALVAVAAQSSSVAAGPIEKGANSTVSAASVVSTAALVENTGIGVVRPTINYSPVPTPALNESSLLAPSGDFPVCRDEAAKPFCLPENNTDLYFGERYYVTWNAKLFKPNSTIRLLLNWSNDTSRNVWASGPLQSQLGATAVGMQQEWLQGYTAYNVTLFAQVLDAVAGTIYDGPTVQLKAKPSTHAQPQESTESRNGMALKVGLPVCLVFTALVVVGLAYGMRKQRRSGVGNVMGRKRGYGTRVSRWQRLGRNRAGRRDELSQEHELLGSGEYKDEQGKQSRDSSVDTVITRPPRDSRQ</sequence>
<dbReference type="InterPro" id="IPR028000">
    <property type="entry name" value="Pma1"/>
</dbReference>
<feature type="chain" id="PRO_5013380787" evidence="3">
    <location>
        <begin position="24"/>
        <end position="308"/>
    </location>
</feature>
<feature type="transmembrane region" description="Helical" evidence="2">
    <location>
        <begin position="207"/>
        <end position="229"/>
    </location>
</feature>
<evidence type="ECO:0000313" key="4">
    <source>
        <dbReference type="EMBL" id="OJD31794.1"/>
    </source>
</evidence>
<protein>
    <submittedName>
        <fullName evidence="4">Uncharacterized protein</fullName>
    </submittedName>
</protein>
<dbReference type="AlphaFoldDB" id="A0A1J9QUZ2"/>
<dbReference type="Pfam" id="PF14610">
    <property type="entry name" value="Psg1"/>
    <property type="match status" value="1"/>
</dbReference>
<comment type="caution">
    <text evidence="4">The sequence shown here is derived from an EMBL/GenBank/DDBJ whole genome shotgun (WGS) entry which is preliminary data.</text>
</comment>
<feature type="signal peptide" evidence="3">
    <location>
        <begin position="1"/>
        <end position="23"/>
    </location>
</feature>
<keyword evidence="2" id="KW-1133">Transmembrane helix</keyword>
<keyword evidence="3" id="KW-0732">Signal</keyword>
<dbReference type="GeneID" id="31016364"/>
<dbReference type="OrthoDB" id="4084551at2759"/>
<reference evidence="4 5" key="1">
    <citation type="submission" date="2016-10" db="EMBL/GenBank/DDBJ databases">
        <title>Proteomics and genomics reveal pathogen-plant mechanisms compatible with a hemibiotrophic lifestyle of Diplodia corticola.</title>
        <authorList>
            <person name="Fernandes I."/>
            <person name="De Jonge R."/>
            <person name="Van De Peer Y."/>
            <person name="Devreese B."/>
            <person name="Alves A."/>
            <person name="Esteves A.C."/>
        </authorList>
    </citation>
    <scope>NUCLEOTIDE SEQUENCE [LARGE SCALE GENOMIC DNA]</scope>
    <source>
        <strain evidence="4 5">CBS 112549</strain>
    </source>
</reference>